<dbReference type="Proteomes" id="UP000294576">
    <property type="component" value="Unassembled WGS sequence"/>
</dbReference>
<dbReference type="EMBL" id="SMBH01000001">
    <property type="protein sequence ID" value="TCU20309.1"/>
    <property type="molecule type" value="Genomic_DNA"/>
</dbReference>
<accession>A0A4R3QGX5</accession>
<sequence length="89" mass="9763">MRQSEGRVSPAFSVANVSGTDALLVSLWQSNTLRKSGITEERNTTTVTTRGKFRNLSAICCDSFPEVRLISALPPMAALSWCERTRSSL</sequence>
<proteinExistence type="predicted"/>
<evidence type="ECO:0000313" key="1">
    <source>
        <dbReference type="EMBL" id="TCU20309.1"/>
    </source>
</evidence>
<name>A0A4R3QGX5_RHISU</name>
<dbReference type="AlphaFoldDB" id="A0A4R3QGX5"/>
<gene>
    <name evidence="1" type="ORF">EV132_101373</name>
</gene>
<reference evidence="1 2" key="1">
    <citation type="submission" date="2019-03" db="EMBL/GenBank/DDBJ databases">
        <title>Genomic Encyclopedia of Type Strains, Phase IV (KMG-V): Genome sequencing to study the core and pangenomes of soil and plant-associated prokaryotes.</title>
        <authorList>
            <person name="Whitman W."/>
        </authorList>
    </citation>
    <scope>NUCLEOTIDE SEQUENCE [LARGE SCALE GENOMIC DNA]</scope>
    <source>
        <strain evidence="1 2">Hc14</strain>
    </source>
</reference>
<organism evidence="1 2">
    <name type="scientific">Rhizobium sullae</name>
    <name type="common">Rhizobium hedysari</name>
    <dbReference type="NCBI Taxonomy" id="50338"/>
    <lineage>
        <taxon>Bacteria</taxon>
        <taxon>Pseudomonadati</taxon>
        <taxon>Pseudomonadota</taxon>
        <taxon>Alphaproteobacteria</taxon>
        <taxon>Hyphomicrobiales</taxon>
        <taxon>Rhizobiaceae</taxon>
        <taxon>Rhizobium/Agrobacterium group</taxon>
        <taxon>Rhizobium</taxon>
    </lineage>
</organism>
<comment type="caution">
    <text evidence="1">The sequence shown here is derived from an EMBL/GenBank/DDBJ whole genome shotgun (WGS) entry which is preliminary data.</text>
</comment>
<protein>
    <submittedName>
        <fullName evidence="1">Uncharacterized protein</fullName>
    </submittedName>
</protein>
<evidence type="ECO:0000313" key="2">
    <source>
        <dbReference type="Proteomes" id="UP000294576"/>
    </source>
</evidence>